<dbReference type="InterPro" id="IPR027417">
    <property type="entry name" value="P-loop_NTPase"/>
</dbReference>
<keyword evidence="7" id="KW-1185">Reference proteome</keyword>
<dbReference type="PANTHER" id="PTHR44688:SF16">
    <property type="entry name" value="DNA-BINDING TRANSCRIPTIONAL ACTIVATOR DEVR_DOSR"/>
    <property type="match status" value="1"/>
</dbReference>
<keyword evidence="1" id="KW-0805">Transcription regulation</keyword>
<dbReference type="PRINTS" id="PR00038">
    <property type="entry name" value="HTHLUXR"/>
</dbReference>
<dbReference type="RefSeq" id="WP_190857746.1">
    <property type="nucleotide sequence ID" value="NZ_JACXIY010000002.1"/>
</dbReference>
<organism evidence="6 7">
    <name type="scientific">Paenibacillus arenilitoris</name>
    <dbReference type="NCBI Taxonomy" id="2772299"/>
    <lineage>
        <taxon>Bacteria</taxon>
        <taxon>Bacillati</taxon>
        <taxon>Bacillota</taxon>
        <taxon>Bacilli</taxon>
        <taxon>Bacillales</taxon>
        <taxon>Paenibacillaceae</taxon>
        <taxon>Paenibacillus</taxon>
    </lineage>
</organism>
<dbReference type="Pfam" id="PF00196">
    <property type="entry name" value="GerE"/>
    <property type="match status" value="1"/>
</dbReference>
<dbReference type="Pfam" id="PF25873">
    <property type="entry name" value="WHD_MalT"/>
    <property type="match status" value="1"/>
</dbReference>
<dbReference type="SUPFAM" id="SSF46894">
    <property type="entry name" value="C-terminal effector domain of the bipartite response regulators"/>
    <property type="match status" value="1"/>
</dbReference>
<dbReference type="Gene3D" id="3.40.50.300">
    <property type="entry name" value="P-loop containing nucleotide triphosphate hydrolases"/>
    <property type="match status" value="1"/>
</dbReference>
<protein>
    <submittedName>
        <fullName evidence="6">LuxR family transcriptional regulator</fullName>
    </submittedName>
</protein>
<dbReference type="InterPro" id="IPR019734">
    <property type="entry name" value="TPR_rpt"/>
</dbReference>
<dbReference type="GO" id="GO:0006355">
    <property type="term" value="P:regulation of DNA-templated transcription"/>
    <property type="evidence" value="ECO:0007669"/>
    <property type="project" value="InterPro"/>
</dbReference>
<sequence length="891" mass="97349">MSMLLLTTKLYMAPPRPKAVLRTRLTERLNDGMRRKLTLVSASAGSGKTTLVSQWLSGFPRPAAWLSLEEADNDPARFLNYLFAAMRTVEANVGDGAHGMLQSPQPPPMETVITALLNDVAAIPRKLVLVLDDYHVITAEPVHDALAFLVEHMPEQMHLVIATREEPRLSLAKLRVRDQLTEVRAADLRFTASETAEFLGQVMGLSLSAEDVAFLEDRTEGWIAGLQLAALSIRRDAAAAGLIETFGGSRGLVPDYLVEEVLQRQPAAIQTFLLRTSILDRMCGPLCDAVLREEAGDADRASGQDMLEYLERANLFVVPLDDERRWYRYHHLFAELLRQRQQRSSCSPAGSGEKDDAALHLRASGWYEANGLELDAFRHAVAAGDVERAARLIEGRGMPLHFRGIVAPVRSWLESLHPSVMNAKPSLWVIYASVLLTAGETTGVEAKLQAAEAALQAGESGETARDLAGHIASIRATMAVSRHRAEDILYQSRLALANLSEANLPVRTATTWALGYAYQLKGDRASALQAYREAAAVSRQIGHIIIRVMAETGLGQMQEAGNLLELAAQTYRHVLQLAGEDSPLPAVCEAYLGLARIHCEWNDLDAAERYGERSLALAPLIENTDRVVACELFFARLSLAKGDAPGAAARAAKAERLSRLHNFAERMPEIDAVRVQALLRQGDAASAGRLARTRGLILGMARACLAAGDTPGALAAIEPMLRQAEEKEWADERLRLIVLKAVVLDAHGEKGEALSLLAEALTLAEPGGFIRVFVDEGLPMAELLGEAAARSKKPDYIKKLLANFPPEEGEGGGRQPDQHSSVPAEPLMEPLSERELQVLRLIAEGRSNREIGDRLFLALSTVKGYNQQIFGKLQVRRRTEAVARARSLGLL</sequence>
<keyword evidence="2" id="KW-0238">DNA-binding</keyword>
<dbReference type="InterPro" id="IPR036388">
    <property type="entry name" value="WH-like_DNA-bd_sf"/>
</dbReference>
<evidence type="ECO:0000259" key="5">
    <source>
        <dbReference type="PROSITE" id="PS50043"/>
    </source>
</evidence>
<dbReference type="InterPro" id="IPR059106">
    <property type="entry name" value="WHD_MalT"/>
</dbReference>
<dbReference type="Pfam" id="PF17874">
    <property type="entry name" value="TPR_MalT"/>
    <property type="match status" value="1"/>
</dbReference>
<evidence type="ECO:0000256" key="1">
    <source>
        <dbReference type="ARBA" id="ARBA00023015"/>
    </source>
</evidence>
<dbReference type="SMART" id="SM00421">
    <property type="entry name" value="HTH_LUXR"/>
    <property type="match status" value="1"/>
</dbReference>
<dbReference type="InterPro" id="IPR011990">
    <property type="entry name" value="TPR-like_helical_dom_sf"/>
</dbReference>
<dbReference type="GO" id="GO:0003677">
    <property type="term" value="F:DNA binding"/>
    <property type="evidence" value="ECO:0007669"/>
    <property type="project" value="UniProtKB-KW"/>
</dbReference>
<comment type="caution">
    <text evidence="6">The sequence shown here is derived from an EMBL/GenBank/DDBJ whole genome shotgun (WGS) entry which is preliminary data.</text>
</comment>
<dbReference type="SUPFAM" id="SSF52540">
    <property type="entry name" value="P-loop containing nucleoside triphosphate hydrolases"/>
    <property type="match status" value="1"/>
</dbReference>
<dbReference type="AlphaFoldDB" id="A0A927H4B1"/>
<evidence type="ECO:0000256" key="3">
    <source>
        <dbReference type="ARBA" id="ARBA00023163"/>
    </source>
</evidence>
<evidence type="ECO:0000256" key="4">
    <source>
        <dbReference type="SAM" id="MobiDB-lite"/>
    </source>
</evidence>
<gene>
    <name evidence="6" type="ORF">IDH41_01765</name>
</gene>
<dbReference type="PROSITE" id="PS50043">
    <property type="entry name" value="HTH_LUXR_2"/>
    <property type="match status" value="1"/>
</dbReference>
<reference evidence="6" key="1">
    <citation type="submission" date="2020-09" db="EMBL/GenBank/DDBJ databases">
        <title>A novel bacterium of genus Paenibacillus, isolated from South China Sea.</title>
        <authorList>
            <person name="Huang H."/>
            <person name="Mo K."/>
            <person name="Hu Y."/>
        </authorList>
    </citation>
    <scope>NUCLEOTIDE SEQUENCE</scope>
    <source>
        <strain evidence="6">IB182493</strain>
    </source>
</reference>
<evidence type="ECO:0000313" key="6">
    <source>
        <dbReference type="EMBL" id="MBD2867288.1"/>
    </source>
</evidence>
<dbReference type="EMBL" id="JACXIY010000002">
    <property type="protein sequence ID" value="MBD2867288.1"/>
    <property type="molecule type" value="Genomic_DNA"/>
</dbReference>
<name>A0A927H4B1_9BACL</name>
<dbReference type="Gene3D" id="1.10.10.10">
    <property type="entry name" value="Winged helix-like DNA-binding domain superfamily/Winged helix DNA-binding domain"/>
    <property type="match status" value="1"/>
</dbReference>
<proteinExistence type="predicted"/>
<feature type="domain" description="HTH luxR-type" evidence="5">
    <location>
        <begin position="823"/>
        <end position="889"/>
    </location>
</feature>
<evidence type="ECO:0000256" key="2">
    <source>
        <dbReference type="ARBA" id="ARBA00023125"/>
    </source>
</evidence>
<dbReference type="Proteomes" id="UP000632125">
    <property type="component" value="Unassembled WGS sequence"/>
</dbReference>
<dbReference type="Gene3D" id="1.25.40.10">
    <property type="entry name" value="Tetratricopeptide repeat domain"/>
    <property type="match status" value="1"/>
</dbReference>
<dbReference type="InterPro" id="IPR000792">
    <property type="entry name" value="Tscrpt_reg_LuxR_C"/>
</dbReference>
<keyword evidence="3" id="KW-0804">Transcription</keyword>
<dbReference type="CDD" id="cd06170">
    <property type="entry name" value="LuxR_C_like"/>
    <property type="match status" value="1"/>
</dbReference>
<dbReference type="SMART" id="SM00028">
    <property type="entry name" value="TPR"/>
    <property type="match status" value="3"/>
</dbReference>
<dbReference type="InterPro" id="IPR041617">
    <property type="entry name" value="TPR_MalT"/>
</dbReference>
<dbReference type="PANTHER" id="PTHR44688">
    <property type="entry name" value="DNA-BINDING TRANSCRIPTIONAL ACTIVATOR DEVR_DOSR"/>
    <property type="match status" value="1"/>
</dbReference>
<dbReference type="InterPro" id="IPR016032">
    <property type="entry name" value="Sig_transdc_resp-reg_C-effctor"/>
</dbReference>
<feature type="region of interest" description="Disordered" evidence="4">
    <location>
        <begin position="804"/>
        <end position="827"/>
    </location>
</feature>
<accession>A0A927H4B1</accession>
<dbReference type="SUPFAM" id="SSF48452">
    <property type="entry name" value="TPR-like"/>
    <property type="match status" value="1"/>
</dbReference>
<evidence type="ECO:0000313" key="7">
    <source>
        <dbReference type="Proteomes" id="UP000632125"/>
    </source>
</evidence>